<dbReference type="AlphaFoldDB" id="G0L2U3"/>
<feature type="transmembrane region" description="Helical" evidence="1">
    <location>
        <begin position="56"/>
        <end position="76"/>
    </location>
</feature>
<keyword evidence="1" id="KW-0812">Transmembrane</keyword>
<sequence length="77" mass="8474">MLELTALRVGLLADDVLVTVVLLVTVLLFGLRTVVVFRVTEVPLLGRTRVDDRFTVALLVFPLRTALLLFVLLTAAL</sequence>
<organism evidence="2 3">
    <name type="scientific">Zobellia galactanivorans (strain DSM 12802 / CCUG 47099 / CIP 106680 / NCIMB 13871 / Dsij)</name>
    <dbReference type="NCBI Taxonomy" id="63186"/>
    <lineage>
        <taxon>Bacteria</taxon>
        <taxon>Pseudomonadati</taxon>
        <taxon>Bacteroidota</taxon>
        <taxon>Flavobacteriia</taxon>
        <taxon>Flavobacteriales</taxon>
        <taxon>Flavobacteriaceae</taxon>
        <taxon>Zobellia</taxon>
    </lineage>
</organism>
<dbReference type="STRING" id="63186.ZOBELLIA_4065"/>
<evidence type="ECO:0000256" key="1">
    <source>
        <dbReference type="SAM" id="Phobius"/>
    </source>
</evidence>
<evidence type="ECO:0000313" key="2">
    <source>
        <dbReference type="EMBL" id="CAZ98201.1"/>
    </source>
</evidence>
<dbReference type="EMBL" id="FP476056">
    <property type="protein sequence ID" value="CAZ98201.1"/>
    <property type="molecule type" value="Genomic_DNA"/>
</dbReference>
<reference evidence="3" key="1">
    <citation type="submission" date="2009-07" db="EMBL/GenBank/DDBJ databases">
        <title>Complete genome sequence of Zobellia galactanivorans Dsij.</title>
        <authorList>
            <consortium name="Genoscope - CEA"/>
        </authorList>
    </citation>
    <scope>NUCLEOTIDE SEQUENCE [LARGE SCALE GENOMIC DNA]</scope>
    <source>
        <strain evidence="3">DSM 12802 / CCUG 47099 / CIP 106680 / NCIMB 13871 / Dsij</strain>
    </source>
</reference>
<accession>G0L2U3</accession>
<dbReference type="Proteomes" id="UP000008898">
    <property type="component" value="Chromosome"/>
</dbReference>
<dbReference type="KEGG" id="zga:ZOBELLIA_4065"/>
<keyword evidence="3" id="KW-1185">Reference proteome</keyword>
<reference evidence="2 3" key="2">
    <citation type="journal article" date="2012" name="Environ. Microbiol.">
        <title>Characterization of the first alginolytic operons in a marine bacterium: from their emergence in marine Flavobacteriia to their independent transfers to marine Proteobacteria and human gut Bacteroides.</title>
        <authorList>
            <person name="Thomas F."/>
            <person name="Barbeyron T."/>
            <person name="Tonon T."/>
            <person name="Genicot S."/>
            <person name="Czjzek M."/>
            <person name="Michel G."/>
        </authorList>
    </citation>
    <scope>NUCLEOTIDE SEQUENCE [LARGE SCALE GENOMIC DNA]</scope>
    <source>
        <strain evidence="3">DSM 12802 / CCUG 47099 / CIP 106680 / NCIMB 13871 / Dsij</strain>
    </source>
</reference>
<proteinExistence type="predicted"/>
<protein>
    <submittedName>
        <fullName evidence="2">Putative membrane protein</fullName>
    </submittedName>
</protein>
<keyword evidence="1" id="KW-1133">Transmembrane helix</keyword>
<keyword evidence="1" id="KW-0472">Membrane</keyword>
<feature type="transmembrane region" description="Helical" evidence="1">
    <location>
        <begin position="16"/>
        <end position="35"/>
    </location>
</feature>
<evidence type="ECO:0000313" key="3">
    <source>
        <dbReference type="Proteomes" id="UP000008898"/>
    </source>
</evidence>
<gene>
    <name evidence="2" type="ordered locus">zobellia_4065</name>
</gene>
<name>G0L2U3_ZOBGA</name>
<dbReference type="HOGENOM" id="CLU_2637314_0_0_10"/>